<dbReference type="Proteomes" id="UP000824120">
    <property type="component" value="Chromosome 1"/>
</dbReference>
<dbReference type="AlphaFoldDB" id="A0A9J6AYE7"/>
<proteinExistence type="predicted"/>
<organism evidence="1 2">
    <name type="scientific">Solanum commersonii</name>
    <name type="common">Commerson's wild potato</name>
    <name type="synonym">Commerson's nightshade</name>
    <dbReference type="NCBI Taxonomy" id="4109"/>
    <lineage>
        <taxon>Eukaryota</taxon>
        <taxon>Viridiplantae</taxon>
        <taxon>Streptophyta</taxon>
        <taxon>Embryophyta</taxon>
        <taxon>Tracheophyta</taxon>
        <taxon>Spermatophyta</taxon>
        <taxon>Magnoliopsida</taxon>
        <taxon>eudicotyledons</taxon>
        <taxon>Gunneridae</taxon>
        <taxon>Pentapetalae</taxon>
        <taxon>asterids</taxon>
        <taxon>lamiids</taxon>
        <taxon>Solanales</taxon>
        <taxon>Solanaceae</taxon>
        <taxon>Solanoideae</taxon>
        <taxon>Solaneae</taxon>
        <taxon>Solanum</taxon>
    </lineage>
</organism>
<gene>
    <name evidence="1" type="ORF">H5410_000844</name>
</gene>
<protein>
    <submittedName>
        <fullName evidence="1">Uncharacterized protein</fullName>
    </submittedName>
</protein>
<feature type="non-terminal residue" evidence="1">
    <location>
        <position position="79"/>
    </location>
</feature>
<sequence length="79" mass="9081">MITYFIQAQDSEYYERMVTMGGKTFPEAIKAGEMMEDVFTQLCETQTQLFERLKEAGILHLMEAKTVNTSRKLASSLHL</sequence>
<accession>A0A9J6AYE7</accession>
<name>A0A9J6AYE7_SOLCO</name>
<keyword evidence="2" id="KW-1185">Reference proteome</keyword>
<comment type="caution">
    <text evidence="1">The sequence shown here is derived from an EMBL/GenBank/DDBJ whole genome shotgun (WGS) entry which is preliminary data.</text>
</comment>
<evidence type="ECO:0000313" key="2">
    <source>
        <dbReference type="Proteomes" id="UP000824120"/>
    </source>
</evidence>
<evidence type="ECO:0000313" key="1">
    <source>
        <dbReference type="EMBL" id="KAG5629127.1"/>
    </source>
</evidence>
<dbReference type="OrthoDB" id="1750196at2759"/>
<dbReference type="EMBL" id="JACXVP010000001">
    <property type="protein sequence ID" value="KAG5629127.1"/>
    <property type="molecule type" value="Genomic_DNA"/>
</dbReference>
<reference evidence="1 2" key="1">
    <citation type="submission" date="2020-09" db="EMBL/GenBank/DDBJ databases">
        <title>De no assembly of potato wild relative species, Solanum commersonii.</title>
        <authorList>
            <person name="Cho K."/>
        </authorList>
    </citation>
    <scope>NUCLEOTIDE SEQUENCE [LARGE SCALE GENOMIC DNA]</scope>
    <source>
        <strain evidence="1">LZ3.2</strain>
        <tissue evidence="1">Leaf</tissue>
    </source>
</reference>